<organism evidence="3 4">
    <name type="scientific">Candidatus Accumulibacter phosphatis</name>
    <dbReference type="NCBI Taxonomy" id="327160"/>
    <lineage>
        <taxon>Bacteria</taxon>
        <taxon>Pseudomonadati</taxon>
        <taxon>Pseudomonadota</taxon>
        <taxon>Betaproteobacteria</taxon>
        <taxon>Candidatus Accumulibacter</taxon>
    </lineage>
</organism>
<comment type="caution">
    <text evidence="3">The sequence shown here is derived from an EMBL/GenBank/DDBJ whole genome shotgun (WGS) entry which is preliminary data.</text>
</comment>
<dbReference type="PANTHER" id="PTHR40396">
    <property type="entry name" value="ATPASE-LIKE PROTEIN"/>
    <property type="match status" value="1"/>
</dbReference>
<gene>
    <name evidence="3" type="ORF">CRU78_00025</name>
</gene>
<dbReference type="Proteomes" id="UP000342300">
    <property type="component" value="Unassembled WGS sequence"/>
</dbReference>
<dbReference type="Pfam" id="PF13304">
    <property type="entry name" value="AAA_21"/>
    <property type="match status" value="1"/>
</dbReference>
<evidence type="ECO:0000313" key="3">
    <source>
        <dbReference type="EMBL" id="MQM29008.1"/>
    </source>
</evidence>
<dbReference type="InterPro" id="IPR003959">
    <property type="entry name" value="ATPase_AAA_core"/>
</dbReference>
<protein>
    <submittedName>
        <fullName evidence="3">ATPase</fullName>
    </submittedName>
</protein>
<dbReference type="Gene3D" id="3.40.50.300">
    <property type="entry name" value="P-loop containing nucleotide triphosphate hydrolases"/>
    <property type="match status" value="2"/>
</dbReference>
<dbReference type="EMBL" id="PDHS01000001">
    <property type="protein sequence ID" value="MQM29008.1"/>
    <property type="molecule type" value="Genomic_DNA"/>
</dbReference>
<dbReference type="PANTHER" id="PTHR40396:SF1">
    <property type="entry name" value="ATPASE AAA-TYPE CORE DOMAIN-CONTAINING PROTEIN"/>
    <property type="match status" value="1"/>
</dbReference>
<accession>A0A6A7RNE3</accession>
<reference evidence="3 4" key="1">
    <citation type="submission" date="2017-09" db="EMBL/GenBank/DDBJ databases">
        <title>Metagenomic Analysis Reveals Denitrifying Candidatus Accumulibacter and Flanking Population as a Source of N2O.</title>
        <authorList>
            <person name="Gao H."/>
            <person name="Mao Y."/>
            <person name="Zhao X."/>
            <person name="Liu W.-T."/>
            <person name="Zhang T."/>
            <person name="Wells G."/>
        </authorList>
    </citation>
    <scope>NUCLEOTIDE SEQUENCE [LARGE SCALE GENOMIC DNA]</scope>
    <source>
        <strain evidence="3">CANDO_2_IC</strain>
    </source>
</reference>
<feature type="region of interest" description="Disordered" evidence="1">
    <location>
        <begin position="154"/>
        <end position="173"/>
    </location>
</feature>
<evidence type="ECO:0000259" key="2">
    <source>
        <dbReference type="Pfam" id="PF13304"/>
    </source>
</evidence>
<dbReference type="PIRSF" id="PIRSF029347">
    <property type="entry name" value="RecF"/>
    <property type="match status" value="1"/>
</dbReference>
<evidence type="ECO:0000313" key="4">
    <source>
        <dbReference type="Proteomes" id="UP000342300"/>
    </source>
</evidence>
<evidence type="ECO:0000256" key="1">
    <source>
        <dbReference type="SAM" id="MobiDB-lite"/>
    </source>
</evidence>
<dbReference type="GO" id="GO:0005524">
    <property type="term" value="F:ATP binding"/>
    <property type="evidence" value="ECO:0007669"/>
    <property type="project" value="InterPro"/>
</dbReference>
<dbReference type="InterPro" id="IPR014555">
    <property type="entry name" value="RecF-like"/>
</dbReference>
<proteinExistence type="predicted"/>
<dbReference type="SUPFAM" id="SSF52540">
    <property type="entry name" value="P-loop containing nucleoside triphosphate hydrolases"/>
    <property type="match status" value="1"/>
</dbReference>
<dbReference type="GO" id="GO:0016887">
    <property type="term" value="F:ATP hydrolysis activity"/>
    <property type="evidence" value="ECO:0007669"/>
    <property type="project" value="InterPro"/>
</dbReference>
<name>A0A6A7RNE3_9PROT</name>
<feature type="domain" description="ATPase AAA-type core" evidence="2">
    <location>
        <begin position="37"/>
        <end position="366"/>
    </location>
</feature>
<sequence>MAILEGIQIQNYRALKDVTLGRTLYDRKQDALPRLLTVIGANGSGKSSLLDALGFLGECLAEGVEAACDKPHRGGFERMRTQGSTEPIKFEVRYKETPAARPMSYSLHIACDAQGRTQVVYERLRQRRKEQTHGQPYSFLELNNGQGYAWSGREGFEPGTGTGKGAPAATEGAERVPIRMKDRQVLGIATLGTLASHDRIVAFRDFLSGWYLSYFVPELARKPSQAGADPHLDRRGENLARYLQYVQRENPQAFRQMLARIAEKVPGITDIQPKPERDRRLVLEFSAKGFPAPFYQQDMSDGTLKMLAYLLLMEDPSPAPLIGIEEPENGLHHQLLATLAQEFKEYASKARGPQILITTHAPNFVDALTPDEVWILDKGSDGFSHVTRAADVPGVREMFAEGIPMGSLWYSNHFGLGNP</sequence>
<dbReference type="AlphaFoldDB" id="A0A6A7RNE3"/>
<dbReference type="InterPro" id="IPR027417">
    <property type="entry name" value="P-loop_NTPase"/>
</dbReference>